<dbReference type="EMBL" id="JAODUO010004128">
    <property type="protein sequence ID" value="KAK2144706.1"/>
    <property type="molecule type" value="Genomic_DNA"/>
</dbReference>
<reference evidence="1" key="1">
    <citation type="journal article" date="2023" name="Mol. Biol. Evol.">
        <title>Third-Generation Sequencing Reveals the Adaptive Role of the Epigenome in Three Deep-Sea Polychaetes.</title>
        <authorList>
            <person name="Perez M."/>
            <person name="Aroh O."/>
            <person name="Sun Y."/>
            <person name="Lan Y."/>
            <person name="Juniper S.K."/>
            <person name="Young C.R."/>
            <person name="Angers B."/>
            <person name="Qian P.Y."/>
        </authorList>
    </citation>
    <scope>NUCLEOTIDE SEQUENCE</scope>
    <source>
        <strain evidence="1">R07B-5</strain>
    </source>
</reference>
<sequence>MSQDSILASLQAPSTDDKGKDMLALIMRSLLVSAEELLNRQLEPYLRGQLANPSSEVITQGESAPPHNICAEQTLGLVDHQGRRAPNATFGFIDGKVKFIKNGIATWLDDQPEEEQIKVLDFVVGRGRDMRALHK</sequence>
<evidence type="ECO:0000313" key="1">
    <source>
        <dbReference type="EMBL" id="KAK2144706.1"/>
    </source>
</evidence>
<dbReference type="AlphaFoldDB" id="A0AAD9J133"/>
<gene>
    <name evidence="1" type="ORF">NP493_4143g00002</name>
</gene>
<comment type="caution">
    <text evidence="1">The sequence shown here is derived from an EMBL/GenBank/DDBJ whole genome shotgun (WGS) entry which is preliminary data.</text>
</comment>
<name>A0AAD9J133_RIDPI</name>
<proteinExistence type="predicted"/>
<organism evidence="1 2">
    <name type="scientific">Ridgeia piscesae</name>
    <name type="common">Tubeworm</name>
    <dbReference type="NCBI Taxonomy" id="27915"/>
    <lineage>
        <taxon>Eukaryota</taxon>
        <taxon>Metazoa</taxon>
        <taxon>Spiralia</taxon>
        <taxon>Lophotrochozoa</taxon>
        <taxon>Annelida</taxon>
        <taxon>Polychaeta</taxon>
        <taxon>Sedentaria</taxon>
        <taxon>Canalipalpata</taxon>
        <taxon>Sabellida</taxon>
        <taxon>Siboglinidae</taxon>
        <taxon>Ridgeia</taxon>
    </lineage>
</organism>
<evidence type="ECO:0000313" key="2">
    <source>
        <dbReference type="Proteomes" id="UP001209878"/>
    </source>
</evidence>
<keyword evidence="2" id="KW-1185">Reference proteome</keyword>
<dbReference type="Proteomes" id="UP001209878">
    <property type="component" value="Unassembled WGS sequence"/>
</dbReference>
<protein>
    <submittedName>
        <fullName evidence="1">Uncharacterized protein</fullName>
    </submittedName>
</protein>
<accession>A0AAD9J133</accession>